<dbReference type="Pfam" id="PF00076">
    <property type="entry name" value="RRM_1"/>
    <property type="match status" value="1"/>
</dbReference>
<accession>A0A0R3UJ14</accession>
<evidence type="ECO:0000313" key="4">
    <source>
        <dbReference type="EMBL" id="VDD81465.1"/>
    </source>
</evidence>
<dbReference type="PANTHER" id="PTHR23147">
    <property type="entry name" value="SERINE/ARGININE RICH SPLICING FACTOR"/>
    <property type="match status" value="1"/>
</dbReference>
<feature type="compositionally biased region" description="Low complexity" evidence="2">
    <location>
        <begin position="193"/>
        <end position="202"/>
    </location>
</feature>
<dbReference type="SMART" id="SM00360">
    <property type="entry name" value="RRM"/>
    <property type="match status" value="1"/>
</dbReference>
<gene>
    <name evidence="4" type="ORF">MCOS_LOCUS7468</name>
</gene>
<dbReference type="PROSITE" id="PS50102">
    <property type="entry name" value="RRM"/>
    <property type="match status" value="1"/>
</dbReference>
<name>A0A0R3UJ14_MESCO</name>
<dbReference type="GO" id="GO:0003723">
    <property type="term" value="F:RNA binding"/>
    <property type="evidence" value="ECO:0007669"/>
    <property type="project" value="UniProtKB-UniRule"/>
</dbReference>
<keyword evidence="1" id="KW-0694">RNA-binding</keyword>
<dbReference type="EMBL" id="UXSR01005369">
    <property type="protein sequence ID" value="VDD81465.1"/>
    <property type="molecule type" value="Genomic_DNA"/>
</dbReference>
<feature type="domain" description="RRM" evidence="3">
    <location>
        <begin position="5"/>
        <end position="95"/>
    </location>
</feature>
<dbReference type="InterPro" id="IPR012677">
    <property type="entry name" value="Nucleotide-bd_a/b_plait_sf"/>
</dbReference>
<dbReference type="STRING" id="53468.A0A0R3UJ14"/>
<protein>
    <recommendedName>
        <fullName evidence="3">RRM domain-containing protein</fullName>
    </recommendedName>
</protein>
<dbReference type="AlphaFoldDB" id="A0A0R3UJ14"/>
<feature type="compositionally biased region" description="Basic and acidic residues" evidence="2">
    <location>
        <begin position="133"/>
        <end position="144"/>
    </location>
</feature>
<organism evidence="4 5">
    <name type="scientific">Mesocestoides corti</name>
    <name type="common">Flatworm</name>
    <dbReference type="NCBI Taxonomy" id="53468"/>
    <lineage>
        <taxon>Eukaryota</taxon>
        <taxon>Metazoa</taxon>
        <taxon>Spiralia</taxon>
        <taxon>Lophotrochozoa</taxon>
        <taxon>Platyhelminthes</taxon>
        <taxon>Cestoda</taxon>
        <taxon>Eucestoda</taxon>
        <taxon>Cyclophyllidea</taxon>
        <taxon>Mesocestoididae</taxon>
        <taxon>Mesocestoides</taxon>
    </lineage>
</organism>
<keyword evidence="5" id="KW-1185">Reference proteome</keyword>
<dbReference type="Gene3D" id="3.30.70.330">
    <property type="match status" value="1"/>
</dbReference>
<evidence type="ECO:0000256" key="2">
    <source>
        <dbReference type="SAM" id="MobiDB-lite"/>
    </source>
</evidence>
<feature type="compositionally biased region" description="Basic residues" evidence="2">
    <location>
        <begin position="111"/>
        <end position="128"/>
    </location>
</feature>
<feature type="compositionally biased region" description="Basic and acidic residues" evidence="2">
    <location>
        <begin position="98"/>
        <end position="110"/>
    </location>
</feature>
<reference evidence="4 5" key="1">
    <citation type="submission" date="2018-10" db="EMBL/GenBank/DDBJ databases">
        <authorList>
            <consortium name="Pathogen Informatics"/>
        </authorList>
    </citation>
    <scope>NUCLEOTIDE SEQUENCE [LARGE SCALE GENOMIC DNA]</scope>
</reference>
<dbReference type="SUPFAM" id="SSF54928">
    <property type="entry name" value="RNA-binding domain, RBD"/>
    <property type="match status" value="1"/>
</dbReference>
<evidence type="ECO:0000259" key="3">
    <source>
        <dbReference type="PROSITE" id="PS50102"/>
    </source>
</evidence>
<feature type="region of interest" description="Disordered" evidence="2">
    <location>
        <begin position="98"/>
        <end position="202"/>
    </location>
</feature>
<proteinExistence type="predicted"/>
<dbReference type="OrthoDB" id="439808at2759"/>
<feature type="compositionally biased region" description="Basic and acidic residues" evidence="2">
    <location>
        <begin position="162"/>
        <end position="185"/>
    </location>
</feature>
<dbReference type="InterPro" id="IPR000504">
    <property type="entry name" value="RRM_dom"/>
</dbReference>
<evidence type="ECO:0000256" key="1">
    <source>
        <dbReference type="PROSITE-ProRule" id="PRU00176"/>
    </source>
</evidence>
<sequence length="202" mass="24067">MPRRCSIYIRNIPDSCRYCALFDRNFCRHEDLRRTFGRFGPVVDVTIPTDYYSGRMKGFAFVEYPFDPRDAEDAQRSMDHSRFLGRRIEVEFTRGYRKTPAEMRDRTGRLDRRRSRSGSRQYSRRSRSYSRGSNRDQRDFERLSRSRSRSPRNGSSTSRLRSNGDYDARDDSRMSPREMSGEDRYHRHRRGRSGSPRSRSAT</sequence>
<evidence type="ECO:0000313" key="5">
    <source>
        <dbReference type="Proteomes" id="UP000267029"/>
    </source>
</evidence>
<dbReference type="InterPro" id="IPR035979">
    <property type="entry name" value="RBD_domain_sf"/>
</dbReference>
<dbReference type="Proteomes" id="UP000267029">
    <property type="component" value="Unassembled WGS sequence"/>
</dbReference>
<dbReference type="InterPro" id="IPR050907">
    <property type="entry name" value="SRSF"/>
</dbReference>